<proteinExistence type="predicted"/>
<evidence type="ECO:0000313" key="1">
    <source>
        <dbReference type="EMBL" id="KAI5675106.1"/>
    </source>
</evidence>
<gene>
    <name evidence="1" type="ORF">M9H77_06056</name>
</gene>
<reference evidence="2" key="1">
    <citation type="journal article" date="2023" name="Nat. Plants">
        <title>Single-cell RNA sequencing provides a high-resolution roadmap for understanding the multicellular compartmentation of specialized metabolism.</title>
        <authorList>
            <person name="Sun S."/>
            <person name="Shen X."/>
            <person name="Li Y."/>
            <person name="Li Y."/>
            <person name="Wang S."/>
            <person name="Li R."/>
            <person name="Zhang H."/>
            <person name="Shen G."/>
            <person name="Guo B."/>
            <person name="Wei J."/>
            <person name="Xu J."/>
            <person name="St-Pierre B."/>
            <person name="Chen S."/>
            <person name="Sun C."/>
        </authorList>
    </citation>
    <scope>NUCLEOTIDE SEQUENCE [LARGE SCALE GENOMIC DNA]</scope>
</reference>
<name>A0ACC0BR02_CATRO</name>
<protein>
    <submittedName>
        <fullName evidence="1">Uncharacterized protein</fullName>
    </submittedName>
</protein>
<keyword evidence="2" id="KW-1185">Reference proteome</keyword>
<evidence type="ECO:0000313" key="2">
    <source>
        <dbReference type="Proteomes" id="UP001060085"/>
    </source>
</evidence>
<dbReference type="Proteomes" id="UP001060085">
    <property type="component" value="Linkage Group LG02"/>
</dbReference>
<sequence>MNDMMSRSRSELAKSKYLFIAIAQNSVPLILENLELLLLGNGSSASAATKIDIRTLKEDLEIMRCFLEKVQEDLIQHDSNIVDLVMDIATAMEVLLVASNSLVRRKIVYADFLENCSKVSNLVRRITAIKESLVNVGEDEDEEEDGCSCSENGRISIIEENKMVGFDSEATELIDKLVGGRKQLEVISIIGMGGIGKTTLAKRLFNDPSVVYHFYVRAWTSVSHNSKLRNTLQGILSSIFHNQIFDMSDEEMGEKLYKSLKGRRYLIVIDNVWDRYLSDQLMMYLPNDENGSRILFASRIQGLTKKVTCENPQYFHRFLTQDESWNLFKQKVFLDDNEEELESIGKCIVAECKGLPLAVVVVAGVLAKEKKTVKIWRDFARNVTKKANSKKKMSMFLARSTFEFKDYMNILEPSYNHLPMDLKSCFLYLGTFPLDYEIPVKRLLWSWISEGFIRYVPGKRSEDVAKNHLMDLVSRSLVIPVKQSSDGGIKSCKIHDLLRQMCLQKTEEKKFLQPICDCAESYGIEAFRSVREPIIIDPFSKCQPFFHLPFTRHYVAGHVLFRSSAMSAYKFLRRLDFRNMTLINFPDQQISELIHLRYLGLKIDRIKHLVPPSIFELLKLETCILDVEKPGERTELPLDFWKMVNLRHFQYSQELILNGPKNHIVLENLQTISNLYPSVSISDVLARTPNLRSLGFHLTLSHNTNPFSFPELAHLNLLQTLKFEYQTLGMVPFSIPNIHKFPPSLKKLTLIGSHVNWVEMSMIGKLPNLEILKVKDNFFNGPVWETIDEGFLCLKFLKLSHMNLQKWISSGDHFPSLKHLVLNGCLELEEIPFEFGDIPTLQTIEVYYSSNSTVESAKQILESQRSMGNDDLKVSFYHHLEEN</sequence>
<organism evidence="1 2">
    <name type="scientific">Catharanthus roseus</name>
    <name type="common">Madagascar periwinkle</name>
    <name type="synonym">Vinca rosea</name>
    <dbReference type="NCBI Taxonomy" id="4058"/>
    <lineage>
        <taxon>Eukaryota</taxon>
        <taxon>Viridiplantae</taxon>
        <taxon>Streptophyta</taxon>
        <taxon>Embryophyta</taxon>
        <taxon>Tracheophyta</taxon>
        <taxon>Spermatophyta</taxon>
        <taxon>Magnoliopsida</taxon>
        <taxon>eudicotyledons</taxon>
        <taxon>Gunneridae</taxon>
        <taxon>Pentapetalae</taxon>
        <taxon>asterids</taxon>
        <taxon>lamiids</taxon>
        <taxon>Gentianales</taxon>
        <taxon>Apocynaceae</taxon>
        <taxon>Rauvolfioideae</taxon>
        <taxon>Vinceae</taxon>
        <taxon>Catharanthinae</taxon>
        <taxon>Catharanthus</taxon>
    </lineage>
</organism>
<dbReference type="EMBL" id="CM044702">
    <property type="protein sequence ID" value="KAI5675106.1"/>
    <property type="molecule type" value="Genomic_DNA"/>
</dbReference>
<accession>A0ACC0BR02</accession>
<comment type="caution">
    <text evidence="1">The sequence shown here is derived from an EMBL/GenBank/DDBJ whole genome shotgun (WGS) entry which is preliminary data.</text>
</comment>